<dbReference type="Proteomes" id="UP000017836">
    <property type="component" value="Unassembled WGS sequence"/>
</dbReference>
<protein>
    <submittedName>
        <fullName evidence="1">Uncharacterized protein</fullName>
    </submittedName>
</protein>
<gene>
    <name evidence="1" type="ORF">AMTR_s03854p00003440</name>
</gene>
<reference evidence="2" key="1">
    <citation type="journal article" date="2013" name="Science">
        <title>The Amborella genome and the evolution of flowering plants.</title>
        <authorList>
            <consortium name="Amborella Genome Project"/>
        </authorList>
    </citation>
    <scope>NUCLEOTIDE SEQUENCE [LARGE SCALE GENOMIC DNA]</scope>
</reference>
<accession>U5CVL1</accession>
<dbReference type="Gramene" id="ERN04469">
    <property type="protein sequence ID" value="ERN04469"/>
    <property type="gene ID" value="AMTR_s03854p00003440"/>
</dbReference>
<dbReference type="HOGENOM" id="CLU_1621258_0_0_1"/>
<keyword evidence="2" id="KW-1185">Reference proteome</keyword>
<dbReference type="AlphaFoldDB" id="U5CVL1"/>
<evidence type="ECO:0000313" key="1">
    <source>
        <dbReference type="EMBL" id="ERN04469.1"/>
    </source>
</evidence>
<organism evidence="1 2">
    <name type="scientific">Amborella trichopoda</name>
    <dbReference type="NCBI Taxonomy" id="13333"/>
    <lineage>
        <taxon>Eukaryota</taxon>
        <taxon>Viridiplantae</taxon>
        <taxon>Streptophyta</taxon>
        <taxon>Embryophyta</taxon>
        <taxon>Tracheophyta</taxon>
        <taxon>Spermatophyta</taxon>
        <taxon>Magnoliopsida</taxon>
        <taxon>Amborellales</taxon>
        <taxon>Amborellaceae</taxon>
        <taxon>Amborella</taxon>
    </lineage>
</organism>
<dbReference type="EMBL" id="KI394229">
    <property type="protein sequence ID" value="ERN04469.1"/>
    <property type="molecule type" value="Genomic_DNA"/>
</dbReference>
<evidence type="ECO:0000313" key="2">
    <source>
        <dbReference type="Proteomes" id="UP000017836"/>
    </source>
</evidence>
<sequence>MEKGKGVFYSDPHVHGLNLLADVVENAAKSLLASKILTASDLERHLNRLFLPKNQVTENVAKILSAEEWDGVNYHKKEIVVRTWVGGIEEIPSISNIGILAEPTSSAARTGSIWHRNMVVRTWVGGIEEIPSISNIGILAEPTSSAARTGSIWHRNMPCKLETN</sequence>
<name>U5CVL1_AMBTC</name>
<proteinExistence type="predicted"/>